<evidence type="ECO:0000313" key="2">
    <source>
        <dbReference type="Proteomes" id="UP000316252"/>
    </source>
</evidence>
<accession>A0A506Y9B0</accession>
<evidence type="ECO:0000313" key="1">
    <source>
        <dbReference type="EMBL" id="TPW78080.1"/>
    </source>
</evidence>
<dbReference type="RefSeq" id="WP_141162604.1">
    <property type="nucleotide sequence ID" value="NZ_VHQG01000001.1"/>
</dbReference>
<dbReference type="Proteomes" id="UP000316252">
    <property type="component" value="Unassembled WGS sequence"/>
</dbReference>
<name>A0A506Y9B0_9MICO</name>
<gene>
    <name evidence="1" type="ORF">FJ657_05490</name>
</gene>
<reference evidence="1 2" key="1">
    <citation type="submission" date="2019-06" db="EMBL/GenBank/DDBJ databases">
        <authorList>
            <person name="Li F."/>
        </authorList>
    </citation>
    <scope>NUCLEOTIDE SEQUENCE [LARGE SCALE GENOMIC DNA]</scope>
    <source>
        <strain evidence="1 2">10F1D-1</strain>
    </source>
</reference>
<comment type="caution">
    <text evidence="1">The sequence shown here is derived from an EMBL/GenBank/DDBJ whole genome shotgun (WGS) entry which is preliminary data.</text>
</comment>
<dbReference type="AlphaFoldDB" id="A0A506Y9B0"/>
<dbReference type="EMBL" id="VHQG01000001">
    <property type="protein sequence ID" value="TPW78080.1"/>
    <property type="molecule type" value="Genomic_DNA"/>
</dbReference>
<organism evidence="1 2">
    <name type="scientific">Schumannella soli</name>
    <dbReference type="NCBI Taxonomy" id="2590779"/>
    <lineage>
        <taxon>Bacteria</taxon>
        <taxon>Bacillati</taxon>
        <taxon>Actinomycetota</taxon>
        <taxon>Actinomycetes</taxon>
        <taxon>Micrococcales</taxon>
        <taxon>Microbacteriaceae</taxon>
        <taxon>Schumannella</taxon>
    </lineage>
</organism>
<protein>
    <submittedName>
        <fullName evidence="1">Uncharacterized protein</fullName>
    </submittedName>
</protein>
<proteinExistence type="predicted"/>
<sequence length="148" mass="16900">MPYPASSQLRERILKLRQALPSRLECEIAELAEIENQVYLLDAQEVEDWALDVVVRIRFDDHLGRHADFALRYADELETELARHRLRRVEDSAFAKAQGGVLNQVSRVASPHTDGLIGGQRGRDRENPRALHAAAHFRAALRRGRRES</sequence>
<keyword evidence="2" id="KW-1185">Reference proteome</keyword>